<evidence type="ECO:0000256" key="2">
    <source>
        <dbReference type="SAM" id="MobiDB-lite"/>
    </source>
</evidence>
<proteinExistence type="predicted"/>
<feature type="coiled-coil region" evidence="1">
    <location>
        <begin position="1489"/>
        <end position="1548"/>
    </location>
</feature>
<gene>
    <name evidence="4" type="ORF">CPB83DRAFT_882060</name>
</gene>
<feature type="compositionally biased region" description="Polar residues" evidence="2">
    <location>
        <begin position="1190"/>
        <end position="1206"/>
    </location>
</feature>
<feature type="compositionally biased region" description="Polar residues" evidence="2">
    <location>
        <begin position="1215"/>
        <end position="1226"/>
    </location>
</feature>
<dbReference type="SUPFAM" id="SSF55486">
    <property type="entry name" value="Metalloproteases ('zincins'), catalytic domain"/>
    <property type="match status" value="2"/>
</dbReference>
<dbReference type="GO" id="GO:0006508">
    <property type="term" value="P:proteolysis"/>
    <property type="evidence" value="ECO:0007669"/>
    <property type="project" value="InterPro"/>
</dbReference>
<dbReference type="GO" id="GO:0004222">
    <property type="term" value="F:metalloendopeptidase activity"/>
    <property type="evidence" value="ECO:0007669"/>
    <property type="project" value="InterPro"/>
</dbReference>
<accession>A0A9P6EK33</accession>
<dbReference type="Pfam" id="PF01400">
    <property type="entry name" value="Astacin"/>
    <property type="match status" value="1"/>
</dbReference>
<feature type="region of interest" description="Disordered" evidence="2">
    <location>
        <begin position="845"/>
        <end position="874"/>
    </location>
</feature>
<dbReference type="Gene3D" id="3.40.390.10">
    <property type="entry name" value="Collagenase (Catalytic Domain)"/>
    <property type="match status" value="2"/>
</dbReference>
<feature type="region of interest" description="Disordered" evidence="2">
    <location>
        <begin position="1188"/>
        <end position="1226"/>
    </location>
</feature>
<evidence type="ECO:0000313" key="5">
    <source>
        <dbReference type="Proteomes" id="UP000807306"/>
    </source>
</evidence>
<dbReference type="EMBL" id="MU157839">
    <property type="protein sequence ID" value="KAF9530520.1"/>
    <property type="molecule type" value="Genomic_DNA"/>
</dbReference>
<sequence>MVNHKGIEIIKNDAEKQSEEDVENEVRLVQQAIDQSKFDASVKEIRIIEKAHSTTGGHADDAHLTLKLNPGSFIGRLYLVPKDALAITSDTKISDLVLTICESGGSWNSSPGCAEMVKRALKPITAHTSPGPDGVHFMRAVFVRSGRMWENGTTLTYSFLDDGTDIYSINRQAKVATVIQEWEKYANIKFVPAPKGSAGIIRITFDRDSGSWSYVGKENLDISDKLPTMNLGWVYGESTRISDDERGVILHEFGHALGLMHEHQSPTRGEKITLKEDAVIEFYMRTQQWSKEDVEDQIIRVYNASEVSNYSEFDETSIMMYFMPAAMNEQHHKIPPNNSLSEMDKAFMVINYPSDDRDQFSDALESAGVPASEKINILEFYDSKEWTRARSYFTTWCNKARVAPKGDSNPFTSAHKAQKGVAVHHIALWLPGERITYCFLQDISIATEHRRLRVKQTFRDYARRTNLYFEEIDDTASFSIAKIRISFEDDPKKQTKSWSMAGRASVKHQLKKTSGKGEERKIGDISMYFSNAVPKTPPTKTEDKTWEARTLYRGVARSLGLLYEHLDSDSMGWMATDFDPKSIMSCSLDENVEDPDWTPQYMKVNNKPSDLDFAFLGAIYPHPQGDAKDRFLKDLRTLSIADTESYMELRKTAFEHFSQPDFEDRIEAIRSKLHDDLRTLVKGEKTWGPSNSILAPQRQRTVAPPTKTPTSGSFLDELMKQLSALFRPTSAQIFALQFPGRFLQKDLYAWDTTKAGIYGQFVKPTVVNESEFRLVDQLYNVGTVIGAPSGINLSIVYEQVLNNLVPGIQESEINFSVQQGQIRQWLLKDVPTSGWVRQLIASQSNSATGGASKGTGAAHSINLSPPTSISDTTTKPQFSVANKVAQDSQVNRLELAAALMQEYLAAKQAWELERDEMMKNASDKDLDALSRRLAHITAIREQQLAAKYGDAVVRGYSHAIRQYFGYMDIKTPAEALQDAKDSLRESAVSSLDGSMKVYPVQMQPIDWFQSLSTSFTMEDLTANSDLILQQIDSKSKQLDALNSRLAVLQGKPKIDIGRIQKELDSAQSKYADANAALTSTYATNVISLAKACINANHEFSKEDFVFAAKKQHIVVAAVDNLEAGMEKVTKASLDVQRYSRSLTQLMAEKSLAEATDTSQEITETTLRITALNKDISELTARAQSLRYKDGSTTAVPSQSDSTSSKVSLKDVLQPAPSSGGSRWQDVSLSHEVDTKYSASSTQTNTSIHNTSVPLFFGSYHSESTSSSTSTHDVEKSQNLKVEVGFRATLVTVDRGGWFQPQFFKQSAGFHNINPTITWSKWPQGYTAQDFTGTGKLSTEEAEAACNELNKYLFPAFPTGFVICKDITIKIQSSSTDIEKSAAEMESYAATSAGVLCFSTNSSSSSKESDKAYGFQACADGCVIRIPGPQILGYILQLTDPDTTTGIPEKLPTGFLISDKDYDSTFKVPHGLHSILDTTHGETDKPEEDLIKVQRDLAKAKEEVELAKAKELVKAKDKQNQVAKAQYHVSKTKDELAKAEDELAKAKEEVAGA</sequence>
<dbReference type="GO" id="GO:0008270">
    <property type="term" value="F:zinc ion binding"/>
    <property type="evidence" value="ECO:0007669"/>
    <property type="project" value="InterPro"/>
</dbReference>
<dbReference type="SMART" id="SM00235">
    <property type="entry name" value="ZnMc"/>
    <property type="match status" value="1"/>
</dbReference>
<dbReference type="Proteomes" id="UP000807306">
    <property type="component" value="Unassembled WGS sequence"/>
</dbReference>
<comment type="caution">
    <text evidence="4">The sequence shown here is derived from an EMBL/GenBank/DDBJ whole genome shotgun (WGS) entry which is preliminary data.</text>
</comment>
<feature type="compositionally biased region" description="Low complexity" evidence="2">
    <location>
        <begin position="845"/>
        <end position="860"/>
    </location>
</feature>
<evidence type="ECO:0000313" key="4">
    <source>
        <dbReference type="EMBL" id="KAF9530520.1"/>
    </source>
</evidence>
<keyword evidence="5" id="KW-1185">Reference proteome</keyword>
<dbReference type="InterPro" id="IPR001506">
    <property type="entry name" value="Peptidase_M12A"/>
</dbReference>
<evidence type="ECO:0000259" key="3">
    <source>
        <dbReference type="SMART" id="SM00235"/>
    </source>
</evidence>
<dbReference type="InterPro" id="IPR024079">
    <property type="entry name" value="MetalloPept_cat_dom_sf"/>
</dbReference>
<evidence type="ECO:0000256" key="1">
    <source>
        <dbReference type="SAM" id="Coils"/>
    </source>
</evidence>
<name>A0A9P6EK33_9AGAR</name>
<dbReference type="InterPro" id="IPR006026">
    <property type="entry name" value="Peptidase_Metallo"/>
</dbReference>
<protein>
    <recommendedName>
        <fullName evidence="3">Peptidase metallopeptidase domain-containing protein</fullName>
    </recommendedName>
</protein>
<reference evidence="4" key="1">
    <citation type="submission" date="2020-11" db="EMBL/GenBank/DDBJ databases">
        <authorList>
            <consortium name="DOE Joint Genome Institute"/>
            <person name="Ahrendt S."/>
            <person name="Riley R."/>
            <person name="Andreopoulos W."/>
            <person name="Labutti K."/>
            <person name="Pangilinan J."/>
            <person name="Ruiz-Duenas F.J."/>
            <person name="Barrasa J.M."/>
            <person name="Sanchez-Garcia M."/>
            <person name="Camarero S."/>
            <person name="Miyauchi S."/>
            <person name="Serrano A."/>
            <person name="Linde D."/>
            <person name="Babiker R."/>
            <person name="Drula E."/>
            <person name="Ayuso-Fernandez I."/>
            <person name="Pacheco R."/>
            <person name="Padilla G."/>
            <person name="Ferreira P."/>
            <person name="Barriuso J."/>
            <person name="Kellner H."/>
            <person name="Castanera R."/>
            <person name="Alfaro M."/>
            <person name="Ramirez L."/>
            <person name="Pisabarro A.G."/>
            <person name="Kuo A."/>
            <person name="Tritt A."/>
            <person name="Lipzen A."/>
            <person name="He G."/>
            <person name="Yan M."/>
            <person name="Ng V."/>
            <person name="Cullen D."/>
            <person name="Martin F."/>
            <person name="Rosso M.-N."/>
            <person name="Henrissat B."/>
            <person name="Hibbett D."/>
            <person name="Martinez A.T."/>
            <person name="Grigoriev I.V."/>
        </authorList>
    </citation>
    <scope>NUCLEOTIDE SEQUENCE</scope>
    <source>
        <strain evidence="4">CBS 506.95</strain>
    </source>
</reference>
<keyword evidence="1" id="KW-0175">Coiled coil</keyword>
<feature type="coiled-coil region" evidence="1">
    <location>
        <begin position="1031"/>
        <end position="1076"/>
    </location>
</feature>
<feature type="domain" description="Peptidase metallopeptidase" evidence="3">
    <location>
        <begin position="145"/>
        <end position="304"/>
    </location>
</feature>
<dbReference type="PANTHER" id="PTHR10127">
    <property type="entry name" value="DISCOIDIN, CUB, EGF, LAMININ , AND ZINC METALLOPROTEASE DOMAIN CONTAINING"/>
    <property type="match status" value="1"/>
</dbReference>
<dbReference type="PANTHER" id="PTHR10127:SF850">
    <property type="entry name" value="METALLOENDOPEPTIDASE"/>
    <property type="match status" value="1"/>
</dbReference>
<dbReference type="OrthoDB" id="291007at2759"/>
<feature type="compositionally biased region" description="Polar residues" evidence="2">
    <location>
        <begin position="861"/>
        <end position="874"/>
    </location>
</feature>
<organism evidence="4 5">
    <name type="scientific">Crepidotus variabilis</name>
    <dbReference type="NCBI Taxonomy" id="179855"/>
    <lineage>
        <taxon>Eukaryota</taxon>
        <taxon>Fungi</taxon>
        <taxon>Dikarya</taxon>
        <taxon>Basidiomycota</taxon>
        <taxon>Agaricomycotina</taxon>
        <taxon>Agaricomycetes</taxon>
        <taxon>Agaricomycetidae</taxon>
        <taxon>Agaricales</taxon>
        <taxon>Agaricineae</taxon>
        <taxon>Crepidotaceae</taxon>
        <taxon>Crepidotus</taxon>
    </lineage>
</organism>